<feature type="domain" description="Major facilitator superfamily (MFS) profile" evidence="6">
    <location>
        <begin position="11"/>
        <end position="463"/>
    </location>
</feature>
<dbReference type="Gene3D" id="1.20.1250.20">
    <property type="entry name" value="MFS general substrate transporter like domains"/>
    <property type="match status" value="1"/>
</dbReference>
<dbReference type="GO" id="GO:0016020">
    <property type="term" value="C:membrane"/>
    <property type="evidence" value="ECO:0007669"/>
    <property type="project" value="UniProtKB-SubCell"/>
</dbReference>
<dbReference type="InterPro" id="IPR051068">
    <property type="entry name" value="MFS_Domain-Containing_Protein"/>
</dbReference>
<feature type="transmembrane region" description="Helical" evidence="5">
    <location>
        <begin position="46"/>
        <end position="68"/>
    </location>
</feature>
<keyword evidence="3 5" id="KW-1133">Transmembrane helix</keyword>
<evidence type="ECO:0000256" key="4">
    <source>
        <dbReference type="ARBA" id="ARBA00023136"/>
    </source>
</evidence>
<evidence type="ECO:0000256" key="1">
    <source>
        <dbReference type="ARBA" id="ARBA00004141"/>
    </source>
</evidence>
<dbReference type="SUPFAM" id="SSF103473">
    <property type="entry name" value="MFS general substrate transporter"/>
    <property type="match status" value="1"/>
</dbReference>
<organism evidence="7 8">
    <name type="scientific">Oopsacas minuta</name>
    <dbReference type="NCBI Taxonomy" id="111878"/>
    <lineage>
        <taxon>Eukaryota</taxon>
        <taxon>Metazoa</taxon>
        <taxon>Porifera</taxon>
        <taxon>Hexactinellida</taxon>
        <taxon>Hexasterophora</taxon>
        <taxon>Lyssacinosida</taxon>
        <taxon>Leucopsacidae</taxon>
        <taxon>Oopsacas</taxon>
    </lineage>
</organism>
<dbReference type="GO" id="GO:0022857">
    <property type="term" value="F:transmembrane transporter activity"/>
    <property type="evidence" value="ECO:0007669"/>
    <property type="project" value="InterPro"/>
</dbReference>
<feature type="transmembrane region" description="Helical" evidence="5">
    <location>
        <begin position="338"/>
        <end position="361"/>
    </location>
</feature>
<feature type="transmembrane region" description="Helical" evidence="5">
    <location>
        <begin position="107"/>
        <end position="128"/>
    </location>
</feature>
<keyword evidence="2 5" id="KW-0812">Transmembrane</keyword>
<keyword evidence="4 5" id="KW-0472">Membrane</keyword>
<comment type="subcellular location">
    <subcellularLocation>
        <location evidence="1">Membrane</location>
        <topology evidence="1">Multi-pass membrane protein</topology>
    </subcellularLocation>
</comment>
<gene>
    <name evidence="7" type="ORF">LOD99_1239</name>
</gene>
<dbReference type="PROSITE" id="PS50850">
    <property type="entry name" value="MFS"/>
    <property type="match status" value="1"/>
</dbReference>
<feature type="transmembrane region" description="Helical" evidence="5">
    <location>
        <begin position="414"/>
        <end position="432"/>
    </location>
</feature>
<dbReference type="AlphaFoldDB" id="A0AAV7K594"/>
<name>A0AAV7K594_9METZ</name>
<dbReference type="InterPro" id="IPR020846">
    <property type="entry name" value="MFS_dom"/>
</dbReference>
<dbReference type="PANTHER" id="PTHR23510">
    <property type="entry name" value="INNER MEMBRANE TRANSPORT PROTEIN YAJR"/>
    <property type="match status" value="1"/>
</dbReference>
<dbReference type="Proteomes" id="UP001165289">
    <property type="component" value="Unassembled WGS sequence"/>
</dbReference>
<comment type="caution">
    <text evidence="7">The sequence shown here is derived from an EMBL/GenBank/DDBJ whole genome shotgun (WGS) entry which is preliminary data.</text>
</comment>
<proteinExistence type="predicted"/>
<dbReference type="Pfam" id="PF07690">
    <property type="entry name" value="MFS_1"/>
    <property type="match status" value="1"/>
</dbReference>
<dbReference type="PRINTS" id="PR01035">
    <property type="entry name" value="TCRTETA"/>
</dbReference>
<feature type="transmembrane region" description="Helical" evidence="5">
    <location>
        <begin position="75"/>
        <end position="95"/>
    </location>
</feature>
<protein>
    <submittedName>
        <fullName evidence="7">Major facilitator superfamily domain-containing protein 8-like isoform X1</fullName>
    </submittedName>
</protein>
<feature type="transmembrane region" description="Helical" evidence="5">
    <location>
        <begin position="177"/>
        <end position="198"/>
    </location>
</feature>
<evidence type="ECO:0000256" key="2">
    <source>
        <dbReference type="ARBA" id="ARBA00022692"/>
    </source>
</evidence>
<feature type="transmembrane region" description="Helical" evidence="5">
    <location>
        <begin position="135"/>
        <end position="157"/>
    </location>
</feature>
<evidence type="ECO:0000313" key="7">
    <source>
        <dbReference type="EMBL" id="KAI6656443.1"/>
    </source>
</evidence>
<feature type="transmembrane region" description="Helical" evidence="5">
    <location>
        <begin position="12"/>
        <end position="34"/>
    </location>
</feature>
<evidence type="ECO:0000313" key="8">
    <source>
        <dbReference type="Proteomes" id="UP001165289"/>
    </source>
</evidence>
<keyword evidence="8" id="KW-1185">Reference proteome</keyword>
<feature type="transmembrane region" description="Helical" evidence="5">
    <location>
        <begin position="306"/>
        <end position="326"/>
    </location>
</feature>
<dbReference type="InterPro" id="IPR011701">
    <property type="entry name" value="MFS"/>
</dbReference>
<dbReference type="InterPro" id="IPR001958">
    <property type="entry name" value="Tet-R_TetA/multi-R_MdtG-like"/>
</dbReference>
<sequence length="468" mass="52475">MSCDRFLRISTFLVFCSYNFLCGVEYAVVIPTLWNYISSYGASEAFYGLSLSIFSMSRLLFGPLFGYWYDKTHGLKLIVCFATLFEIGGNILYFMGFSKYSILAARFINGMGASAGGILVSELAWTIPKEKQTRIFSLFFACFQLGLLLGPGLNFFLENFDFYIGPFLINALSVPGLVMASFWTCLLLAFIIFVRSYVKRKINSDNSNNLLGVKKLNVNTEGTPLIRTKALTDSYKQNLTSTQTTAASLAESGIHPYFSWRTVGNTLFRDEFILLLALTFVTMFNQTCIETFIVPWAQNNLYWDESYLSVFYIIASIQGLISYLFVSILSQCLGDRWLMVIGLGGNALAYIVLLSVFPTIIPSKIGTHEGNVNLIKVYGTSSMIIIFLPFFFVGASSIFSKLVPPEIQGVSQGIRRSFLCLGTIMGPLWAGGNVKRPMVMGIVLEILFIVVLIMTFLSWKKLKMNFRK</sequence>
<reference evidence="7 8" key="1">
    <citation type="journal article" date="2023" name="BMC Biol.">
        <title>The compact genome of the sponge Oopsacas minuta (Hexactinellida) is lacking key metazoan core genes.</title>
        <authorList>
            <person name="Santini S."/>
            <person name="Schenkelaars Q."/>
            <person name="Jourda C."/>
            <person name="Duchesne M."/>
            <person name="Belahbib H."/>
            <person name="Rocher C."/>
            <person name="Selva M."/>
            <person name="Riesgo A."/>
            <person name="Vervoort M."/>
            <person name="Leys S.P."/>
            <person name="Kodjabachian L."/>
            <person name="Le Bivic A."/>
            <person name="Borchiellini C."/>
            <person name="Claverie J.M."/>
            <person name="Renard E."/>
        </authorList>
    </citation>
    <scope>NUCLEOTIDE SEQUENCE [LARGE SCALE GENOMIC DNA]</scope>
    <source>
        <strain evidence="7">SPO-2</strain>
    </source>
</reference>
<evidence type="ECO:0000256" key="3">
    <source>
        <dbReference type="ARBA" id="ARBA00022989"/>
    </source>
</evidence>
<dbReference type="PANTHER" id="PTHR23510:SF16">
    <property type="entry name" value="MAJOR FACILITATOR SUPERFAMILY (MFS) PROFILE DOMAIN-CONTAINING PROTEIN"/>
    <property type="match status" value="1"/>
</dbReference>
<evidence type="ECO:0000256" key="5">
    <source>
        <dbReference type="SAM" id="Phobius"/>
    </source>
</evidence>
<dbReference type="EMBL" id="JAKMXF010000144">
    <property type="protein sequence ID" value="KAI6656443.1"/>
    <property type="molecule type" value="Genomic_DNA"/>
</dbReference>
<feature type="transmembrane region" description="Helical" evidence="5">
    <location>
        <begin position="272"/>
        <end position="294"/>
    </location>
</feature>
<dbReference type="InterPro" id="IPR036259">
    <property type="entry name" value="MFS_trans_sf"/>
</dbReference>
<feature type="transmembrane region" description="Helical" evidence="5">
    <location>
        <begin position="381"/>
        <end position="402"/>
    </location>
</feature>
<feature type="transmembrane region" description="Helical" evidence="5">
    <location>
        <begin position="438"/>
        <end position="459"/>
    </location>
</feature>
<evidence type="ECO:0000259" key="6">
    <source>
        <dbReference type="PROSITE" id="PS50850"/>
    </source>
</evidence>
<accession>A0AAV7K594</accession>